<dbReference type="PANTHER" id="PTHR46796">
    <property type="entry name" value="HTH-TYPE TRANSCRIPTIONAL ACTIVATOR RHAS-RELATED"/>
    <property type="match status" value="1"/>
</dbReference>
<accession>A0A9X4M0P3</accession>
<keyword evidence="6" id="KW-1185">Reference proteome</keyword>
<comment type="caution">
    <text evidence="5">The sequence shown here is derived from an EMBL/GenBank/DDBJ whole genome shotgun (WGS) entry which is preliminary data.</text>
</comment>
<gene>
    <name evidence="5" type="ORF">NVS88_14980</name>
</gene>
<dbReference type="InterPro" id="IPR046532">
    <property type="entry name" value="DUF6597"/>
</dbReference>
<dbReference type="AlphaFoldDB" id="A0A9X4M0P3"/>
<organism evidence="5 6">
    <name type="scientific">Speluncibacter jeojiensis</name>
    <dbReference type="NCBI Taxonomy" id="2710754"/>
    <lineage>
        <taxon>Bacteria</taxon>
        <taxon>Bacillati</taxon>
        <taxon>Actinomycetota</taxon>
        <taxon>Actinomycetes</taxon>
        <taxon>Mycobacteriales</taxon>
        <taxon>Speluncibacteraceae</taxon>
        <taxon>Speluncibacter</taxon>
    </lineage>
</organism>
<proteinExistence type="predicted"/>
<reference evidence="5" key="1">
    <citation type="submission" date="2022-08" db="EMBL/GenBank/DDBJ databases">
        <title>Genome analysis of Corynebacteriales strain.</title>
        <authorList>
            <person name="Lee S.D."/>
        </authorList>
    </citation>
    <scope>NUCLEOTIDE SEQUENCE</scope>
    <source>
        <strain evidence="5">D3-21</strain>
    </source>
</reference>
<evidence type="ECO:0000256" key="2">
    <source>
        <dbReference type="ARBA" id="ARBA00023125"/>
    </source>
</evidence>
<keyword evidence="2" id="KW-0238">DNA-binding</keyword>
<dbReference type="PROSITE" id="PS01124">
    <property type="entry name" value="HTH_ARAC_FAMILY_2"/>
    <property type="match status" value="1"/>
</dbReference>
<evidence type="ECO:0000259" key="4">
    <source>
        <dbReference type="PROSITE" id="PS01124"/>
    </source>
</evidence>
<keyword evidence="3" id="KW-0804">Transcription</keyword>
<dbReference type="GO" id="GO:0043565">
    <property type="term" value="F:sequence-specific DNA binding"/>
    <property type="evidence" value="ECO:0007669"/>
    <property type="project" value="InterPro"/>
</dbReference>
<dbReference type="Gene3D" id="1.10.10.60">
    <property type="entry name" value="Homeodomain-like"/>
    <property type="match status" value="1"/>
</dbReference>
<dbReference type="RefSeq" id="WP_277833375.1">
    <property type="nucleotide sequence ID" value="NZ_JAAIVF010000004.1"/>
</dbReference>
<name>A0A9X4M0P3_9ACTN</name>
<dbReference type="InterPro" id="IPR009057">
    <property type="entry name" value="Homeodomain-like_sf"/>
</dbReference>
<dbReference type="Pfam" id="PF20240">
    <property type="entry name" value="DUF6597"/>
    <property type="match status" value="1"/>
</dbReference>
<dbReference type="InterPro" id="IPR018060">
    <property type="entry name" value="HTH_AraC"/>
</dbReference>
<evidence type="ECO:0000256" key="3">
    <source>
        <dbReference type="ARBA" id="ARBA00023163"/>
    </source>
</evidence>
<dbReference type="SMART" id="SM00342">
    <property type="entry name" value="HTH_ARAC"/>
    <property type="match status" value="1"/>
</dbReference>
<dbReference type="SUPFAM" id="SSF46689">
    <property type="entry name" value="Homeodomain-like"/>
    <property type="match status" value="1"/>
</dbReference>
<dbReference type="InterPro" id="IPR050204">
    <property type="entry name" value="AraC_XylS_family_regulators"/>
</dbReference>
<keyword evidence="1" id="KW-0805">Transcription regulation</keyword>
<feature type="domain" description="HTH araC/xylS-type" evidence="4">
    <location>
        <begin position="178"/>
        <end position="280"/>
    </location>
</feature>
<evidence type="ECO:0000256" key="1">
    <source>
        <dbReference type="ARBA" id="ARBA00023015"/>
    </source>
</evidence>
<dbReference type="Pfam" id="PF12833">
    <property type="entry name" value="HTH_18"/>
    <property type="match status" value="1"/>
</dbReference>
<protein>
    <submittedName>
        <fullName evidence="5">Helix-turn-helix domain-containing protein</fullName>
    </submittedName>
</protein>
<sequence length="283" mass="31479">MRSWTDATGAAGARGIMRPAQVGTVYELGRVDVAAELAPYIEYYWTIRWALDSPRRETSSVLSHPAVHLSIEEGDQAARHGHPLPSVLVHGVITRRFDIELAGRGRVLGVKFRPGGFTALTGVAADRFTDRVESLTELRAGAADLRDGVLGLETDEARARLADERLSRWLPEVEDRDYALLREVVDDVAGDRTLIRAAAVARRHGLTDRSLQRLLRRYTGITASWLIRRYRLLDAMDALQRDPGCDIAELAVTLGWYDQPHFTRDFTAAVGVPPVRYVRGLGE</sequence>
<evidence type="ECO:0000313" key="5">
    <source>
        <dbReference type="EMBL" id="MDG3015864.1"/>
    </source>
</evidence>
<dbReference type="GO" id="GO:0003700">
    <property type="term" value="F:DNA-binding transcription factor activity"/>
    <property type="evidence" value="ECO:0007669"/>
    <property type="project" value="InterPro"/>
</dbReference>
<evidence type="ECO:0000313" key="6">
    <source>
        <dbReference type="Proteomes" id="UP001152755"/>
    </source>
</evidence>
<dbReference type="EMBL" id="JANRHA010000010">
    <property type="protein sequence ID" value="MDG3015864.1"/>
    <property type="molecule type" value="Genomic_DNA"/>
</dbReference>
<dbReference type="Proteomes" id="UP001152755">
    <property type="component" value="Unassembled WGS sequence"/>
</dbReference>